<proteinExistence type="predicted"/>
<evidence type="ECO:0000256" key="1">
    <source>
        <dbReference type="SAM" id="MobiDB-lite"/>
    </source>
</evidence>
<keyword evidence="3" id="KW-1185">Reference proteome</keyword>
<evidence type="ECO:0008006" key="4">
    <source>
        <dbReference type="Google" id="ProtNLM"/>
    </source>
</evidence>
<reference evidence="2" key="2">
    <citation type="submission" date="2020-09" db="EMBL/GenBank/DDBJ databases">
        <authorList>
            <person name="Sun Q."/>
            <person name="Ohkuma M."/>
        </authorList>
    </citation>
    <scope>NUCLEOTIDE SEQUENCE</scope>
    <source>
        <strain evidence="2">JCM 4059</strain>
    </source>
</reference>
<evidence type="ECO:0000313" key="2">
    <source>
        <dbReference type="EMBL" id="GHF43928.1"/>
    </source>
</evidence>
<reference evidence="2" key="1">
    <citation type="journal article" date="2014" name="Int. J. Syst. Evol. Microbiol.">
        <title>Complete genome sequence of Corynebacterium casei LMG S-19264T (=DSM 44701T), isolated from a smear-ripened cheese.</title>
        <authorList>
            <consortium name="US DOE Joint Genome Institute (JGI-PGF)"/>
            <person name="Walter F."/>
            <person name="Albersmeier A."/>
            <person name="Kalinowski J."/>
            <person name="Ruckert C."/>
        </authorList>
    </citation>
    <scope>NUCLEOTIDE SEQUENCE</scope>
    <source>
        <strain evidence="2">JCM 4059</strain>
    </source>
</reference>
<dbReference type="RefSeq" id="WP_229890892.1">
    <property type="nucleotide sequence ID" value="NZ_BNBD01000004.1"/>
</dbReference>
<accession>A0A919B3U7</accession>
<protein>
    <recommendedName>
        <fullName evidence="4">Acetyltransferase</fullName>
    </recommendedName>
</protein>
<dbReference type="InterPro" id="IPR016181">
    <property type="entry name" value="Acyl_CoA_acyltransferase"/>
</dbReference>
<evidence type="ECO:0000313" key="3">
    <source>
        <dbReference type="Proteomes" id="UP000638313"/>
    </source>
</evidence>
<gene>
    <name evidence="2" type="ORF">GCM10010218_26530</name>
</gene>
<name>A0A919B3U7_9ACTN</name>
<dbReference type="SUPFAM" id="SSF55729">
    <property type="entry name" value="Acyl-CoA N-acyltransferases (Nat)"/>
    <property type="match status" value="1"/>
</dbReference>
<dbReference type="EMBL" id="BNBD01000004">
    <property type="protein sequence ID" value="GHF43928.1"/>
    <property type="molecule type" value="Genomic_DNA"/>
</dbReference>
<dbReference type="Proteomes" id="UP000638313">
    <property type="component" value="Unassembled WGS sequence"/>
</dbReference>
<feature type="region of interest" description="Disordered" evidence="1">
    <location>
        <begin position="1"/>
        <end position="31"/>
    </location>
</feature>
<sequence length="174" mass="19557">MSRRAEQSRQAPRTGHSGGGRRALGADQLHRPHYSVERYGERLARHANDPGWEAVIGYDGDEPIGYAYVNTLTPDDRWWKRMATPLPADCTSTPTVALKEIMVRERWRKTGSARRIHDELLAGRPEKRVSLLVNAEAGDGKVLALYESWGYTTISHQQPSPDGPVLTAMLRDIR</sequence>
<dbReference type="AlphaFoldDB" id="A0A919B3U7"/>
<comment type="caution">
    <text evidence="2">The sequence shown here is derived from an EMBL/GenBank/DDBJ whole genome shotgun (WGS) entry which is preliminary data.</text>
</comment>
<organism evidence="2 3">
    <name type="scientific">Streptomyces mashuensis</name>
    <dbReference type="NCBI Taxonomy" id="33904"/>
    <lineage>
        <taxon>Bacteria</taxon>
        <taxon>Bacillati</taxon>
        <taxon>Actinomycetota</taxon>
        <taxon>Actinomycetes</taxon>
        <taxon>Kitasatosporales</taxon>
        <taxon>Streptomycetaceae</taxon>
        <taxon>Streptomyces</taxon>
    </lineage>
</organism>
<dbReference type="Gene3D" id="3.40.630.30">
    <property type="match status" value="1"/>
</dbReference>